<proteinExistence type="predicted"/>
<feature type="compositionally biased region" description="Polar residues" evidence="4">
    <location>
        <begin position="1"/>
        <end position="19"/>
    </location>
</feature>
<evidence type="ECO:0000256" key="5">
    <source>
        <dbReference type="SAM" id="Phobius"/>
    </source>
</evidence>
<dbReference type="GO" id="GO:0030313">
    <property type="term" value="C:cell envelope"/>
    <property type="evidence" value="ECO:0007669"/>
    <property type="project" value="UniProtKB-SubCell"/>
</dbReference>
<dbReference type="AlphaFoldDB" id="A0AAU8J9R7"/>
<evidence type="ECO:0000313" key="7">
    <source>
        <dbReference type="EMBL" id="XCM35537.1"/>
    </source>
</evidence>
<dbReference type="Pfam" id="PF25876">
    <property type="entry name" value="HH_MFP_RND"/>
    <property type="match status" value="1"/>
</dbReference>
<gene>
    <name evidence="7" type="ORF">ABWT76_004226</name>
</gene>
<feature type="coiled-coil region" evidence="3">
    <location>
        <begin position="337"/>
        <end position="368"/>
    </location>
</feature>
<dbReference type="Gene3D" id="2.40.50.100">
    <property type="match status" value="2"/>
</dbReference>
<dbReference type="Gene3D" id="2.40.30.170">
    <property type="match status" value="1"/>
</dbReference>
<dbReference type="RefSeq" id="WP_190877447.1">
    <property type="nucleotide sequence ID" value="NZ_CP159837.1"/>
</dbReference>
<dbReference type="NCBIfam" id="TIGR02971">
    <property type="entry name" value="heterocyst_DevB"/>
    <property type="match status" value="1"/>
</dbReference>
<evidence type="ECO:0000256" key="1">
    <source>
        <dbReference type="ARBA" id="ARBA00004196"/>
    </source>
</evidence>
<organism evidence="7">
    <name type="scientific">Planktothricoides raciborskii GIHE-MW2</name>
    <dbReference type="NCBI Taxonomy" id="2792601"/>
    <lineage>
        <taxon>Bacteria</taxon>
        <taxon>Bacillati</taxon>
        <taxon>Cyanobacteriota</taxon>
        <taxon>Cyanophyceae</taxon>
        <taxon>Oscillatoriophycideae</taxon>
        <taxon>Oscillatoriales</taxon>
        <taxon>Oscillatoriaceae</taxon>
        <taxon>Planktothricoides</taxon>
    </lineage>
</organism>
<feature type="coiled-coil region" evidence="3">
    <location>
        <begin position="231"/>
        <end position="283"/>
    </location>
</feature>
<dbReference type="PANTHER" id="PTHR32347">
    <property type="entry name" value="EFFLUX SYSTEM COMPONENT YKNX-RELATED"/>
    <property type="match status" value="1"/>
</dbReference>
<evidence type="ECO:0000256" key="3">
    <source>
        <dbReference type="SAM" id="Coils"/>
    </source>
</evidence>
<dbReference type="SUPFAM" id="SSF111369">
    <property type="entry name" value="HlyD-like secretion proteins"/>
    <property type="match status" value="1"/>
</dbReference>
<keyword evidence="5" id="KW-0812">Transmembrane</keyword>
<name>A0AAU8J9R7_9CYAN</name>
<feature type="transmembrane region" description="Helical" evidence="5">
    <location>
        <begin position="51"/>
        <end position="72"/>
    </location>
</feature>
<keyword evidence="2 3" id="KW-0175">Coiled coil</keyword>
<keyword evidence="5" id="KW-1133">Transmembrane helix</keyword>
<dbReference type="InterPro" id="IPR014315">
    <property type="entry name" value="ABC_heterocyst_DevB"/>
</dbReference>
<dbReference type="Gene3D" id="1.10.287.470">
    <property type="entry name" value="Helix hairpin bin"/>
    <property type="match status" value="2"/>
</dbReference>
<evidence type="ECO:0000259" key="6">
    <source>
        <dbReference type="Pfam" id="PF25876"/>
    </source>
</evidence>
<dbReference type="EMBL" id="CP159837">
    <property type="protein sequence ID" value="XCM35537.1"/>
    <property type="molecule type" value="Genomic_DNA"/>
</dbReference>
<dbReference type="InterPro" id="IPR058624">
    <property type="entry name" value="MdtA-like_HH"/>
</dbReference>
<dbReference type="InterPro" id="IPR050465">
    <property type="entry name" value="UPF0194_transport"/>
</dbReference>
<feature type="domain" description="Multidrug resistance protein MdtA-like alpha-helical hairpin" evidence="6">
    <location>
        <begin position="257"/>
        <end position="316"/>
    </location>
</feature>
<evidence type="ECO:0000256" key="2">
    <source>
        <dbReference type="ARBA" id="ARBA00023054"/>
    </source>
</evidence>
<accession>A0AAU8J9R7</accession>
<sequence>MGEGFNSNRPETPETQEQPSSTAWSSSQSDAGKTLGVLFNGTKRRSLIPTWLIVLVVLGAIATGAFSLYILINSRSTLGEKFFSTPETLPPLISDKSVSGLGRIEPKGETIKLSARGGQGMGQPSDKLQELFVEVGDRVREGQVIAILDSRDRLLQALEVAKQQVKIAQANLDKVKAGTRTGDIDAQQAEIARLKAQIPRELEAQQAAIARLQAQRRGDDLTQEAAIARLEAQLKGDIAAQEATIQRLEAELEGNVQAQQATLDRLNAELENAQTEYWRHEQLYREGAISQSLFDTKRLAVQTGEERLKEADAVLQEMLTTGREKINEAQVTLTRIMQTGNKQIEEAKANLERIKTTSNAEIAQAQTNFKRILETGNEQVNQASSILNSLMEVRPVDVTVAQAEVDRAIAAVSQAQVDLDQTYIKSPINGRVLDIFTRPGELISNDGIVEIGETDQMYVVAEIYETDISQVRLGQRGTITSGAIASELEGTVAEIGWKIGKRDILDTDPTADVDVRVVEVKIRLDPEDSEKVSGLTNSQVEVKIDI</sequence>
<comment type="subcellular location">
    <subcellularLocation>
        <location evidence="1">Cell envelope</location>
    </subcellularLocation>
</comment>
<feature type="coiled-coil region" evidence="3">
    <location>
        <begin position="151"/>
        <end position="204"/>
    </location>
</feature>
<feature type="compositionally biased region" description="Low complexity" evidence="4">
    <location>
        <begin position="20"/>
        <end position="29"/>
    </location>
</feature>
<dbReference type="PANTHER" id="PTHR32347:SF27">
    <property type="entry name" value="RND EFFLUX PUMP MEMBRANE FUSION PROTEIN BARREL-SANDWICH DOMAIN-CONTAINING PROTEIN"/>
    <property type="match status" value="1"/>
</dbReference>
<reference evidence="7" key="1">
    <citation type="submission" date="2024-07" db="EMBL/GenBank/DDBJ databases">
        <authorList>
            <person name="Kim Y.J."/>
            <person name="Jeong J.Y."/>
        </authorList>
    </citation>
    <scope>NUCLEOTIDE SEQUENCE</scope>
    <source>
        <strain evidence="7">GIHE-MW2</strain>
    </source>
</reference>
<evidence type="ECO:0000256" key="4">
    <source>
        <dbReference type="SAM" id="MobiDB-lite"/>
    </source>
</evidence>
<protein>
    <submittedName>
        <fullName evidence="7">ABC exporter membrane fusion protein</fullName>
    </submittedName>
</protein>
<feature type="region of interest" description="Disordered" evidence="4">
    <location>
        <begin position="1"/>
        <end position="29"/>
    </location>
</feature>
<keyword evidence="5" id="KW-0472">Membrane</keyword>